<accession>A0ABR2KES5</accession>
<protein>
    <submittedName>
        <fullName evidence="1">Uncharacterized protein</fullName>
    </submittedName>
</protein>
<comment type="caution">
    <text evidence="1">The sequence shown here is derived from an EMBL/GenBank/DDBJ whole genome shotgun (WGS) entry which is preliminary data.</text>
</comment>
<evidence type="ECO:0000313" key="1">
    <source>
        <dbReference type="EMBL" id="KAK8889392.1"/>
    </source>
</evidence>
<keyword evidence="2" id="KW-1185">Reference proteome</keyword>
<organism evidence="1 2">
    <name type="scientific">Tritrichomonas musculus</name>
    <dbReference type="NCBI Taxonomy" id="1915356"/>
    <lineage>
        <taxon>Eukaryota</taxon>
        <taxon>Metamonada</taxon>
        <taxon>Parabasalia</taxon>
        <taxon>Tritrichomonadida</taxon>
        <taxon>Tritrichomonadidae</taxon>
        <taxon>Tritrichomonas</taxon>
    </lineage>
</organism>
<proteinExistence type="predicted"/>
<gene>
    <name evidence="1" type="ORF">M9Y10_034138</name>
</gene>
<name>A0ABR2KES5_9EUKA</name>
<dbReference type="EMBL" id="JAPFFF010000005">
    <property type="protein sequence ID" value="KAK8889392.1"/>
    <property type="molecule type" value="Genomic_DNA"/>
</dbReference>
<reference evidence="1 2" key="1">
    <citation type="submission" date="2024-04" db="EMBL/GenBank/DDBJ databases">
        <title>Tritrichomonas musculus Genome.</title>
        <authorList>
            <person name="Alves-Ferreira E."/>
            <person name="Grigg M."/>
            <person name="Lorenzi H."/>
            <person name="Galac M."/>
        </authorList>
    </citation>
    <scope>NUCLEOTIDE SEQUENCE [LARGE SCALE GENOMIC DNA]</scope>
    <source>
        <strain evidence="1 2">EAF2021</strain>
    </source>
</reference>
<evidence type="ECO:0000313" key="2">
    <source>
        <dbReference type="Proteomes" id="UP001470230"/>
    </source>
</evidence>
<dbReference type="Proteomes" id="UP001470230">
    <property type="component" value="Unassembled WGS sequence"/>
</dbReference>
<sequence length="107" mass="12849">MTKPNENEPGLEKYISRGIEVSKDLTKYVIISDQEKRNIFYEWFSFQMPACKLYDFVLLIDPNIKKNFDLSYKISKTEYKRIEKEDKIKLNDISRNHTVEIRINIPK</sequence>